<dbReference type="Gene3D" id="2.60.210.10">
    <property type="entry name" value="Apoptosis, Tumor Necrosis Factor Receptor Associated Protein 2, Chain A"/>
    <property type="match status" value="2"/>
</dbReference>
<name>A0A9W3BZ47_RAPSA</name>
<dbReference type="Proteomes" id="UP000504610">
    <property type="component" value="Chromosome 6"/>
</dbReference>
<feature type="domain" description="MATH" evidence="1">
    <location>
        <begin position="232"/>
        <end position="360"/>
    </location>
</feature>
<dbReference type="KEGG" id="rsz:108833016"/>
<accession>A0A9W3BZ47</accession>
<sequence>MMRPSLYKCKAFPIPKTRSQKMGSQQRSLAFISLAFLFITCSSAEFLIQQVTQGTGTENNSSYSLEANLGVTRVLRDERPSSKIVTIAGYSVIKGRGEPYESSVFEAAGYKWRLVLYVVGNANDGGAGYISLYARIEETESLPSGWEVNVDLKLFYHNPKLNKYLIVTDGAVKRYNAGKKEWGFGQLIALSTFENTNEGYIVQDTCSFGAEILIVKPALVQEKVTFISNPPDNVFTWKILRFSNLEDKFYYSADFLVGDRYWRLGFNPKGDGGGRPYALPIFLFAQGFGPNAVATNTWGAVNLQLKNQRSTNHRQIYSAAWYPIRSDYGVGVNNIILLADLNDASKGYLVNDAIIFEAEMVKVSVTNIVSV</sequence>
<feature type="domain" description="MATH" evidence="1">
    <location>
        <begin position="80"/>
        <end position="212"/>
    </location>
</feature>
<dbReference type="SMART" id="SM00061">
    <property type="entry name" value="MATH"/>
    <property type="match status" value="2"/>
</dbReference>
<dbReference type="GeneID" id="108833016"/>
<dbReference type="PANTHER" id="PTHR46162">
    <property type="entry name" value="TRAF-LIKE FAMILY PROTEIN"/>
    <property type="match status" value="1"/>
</dbReference>
<dbReference type="OrthoDB" id="192247at2759"/>
<dbReference type="SUPFAM" id="SSF49599">
    <property type="entry name" value="TRAF domain-like"/>
    <property type="match status" value="2"/>
</dbReference>
<dbReference type="PANTHER" id="PTHR46162:SF65">
    <property type="entry name" value="F9D12.8 PROTEIN-RELATED"/>
    <property type="match status" value="1"/>
</dbReference>
<keyword evidence="2" id="KW-1185">Reference proteome</keyword>
<evidence type="ECO:0000313" key="2">
    <source>
        <dbReference type="Proteomes" id="UP000504610"/>
    </source>
</evidence>
<dbReference type="AlphaFoldDB" id="A0A9W3BZ47"/>
<dbReference type="RefSeq" id="XP_056844468.1">
    <property type="nucleotide sequence ID" value="XM_056988488.1"/>
</dbReference>
<dbReference type="Pfam" id="PF22486">
    <property type="entry name" value="MATH_2"/>
    <property type="match status" value="2"/>
</dbReference>
<reference evidence="3" key="2">
    <citation type="submission" date="2025-08" db="UniProtKB">
        <authorList>
            <consortium name="RefSeq"/>
        </authorList>
    </citation>
    <scope>IDENTIFICATION</scope>
    <source>
        <tissue evidence="3">Leaf</tissue>
    </source>
</reference>
<dbReference type="FunFam" id="2.60.210.10:FF:000013">
    <property type="entry name" value="TRAF-like family protein"/>
    <property type="match status" value="1"/>
</dbReference>
<evidence type="ECO:0000313" key="3">
    <source>
        <dbReference type="RefSeq" id="XP_056844468.1"/>
    </source>
</evidence>
<dbReference type="CDD" id="cd00121">
    <property type="entry name" value="MATH"/>
    <property type="match status" value="2"/>
</dbReference>
<gene>
    <name evidence="3" type="primary">LOC108833016</name>
</gene>
<dbReference type="PROSITE" id="PS50144">
    <property type="entry name" value="MATH"/>
    <property type="match status" value="2"/>
</dbReference>
<organism evidence="2 3">
    <name type="scientific">Raphanus sativus</name>
    <name type="common">Radish</name>
    <name type="synonym">Raphanus raphanistrum var. sativus</name>
    <dbReference type="NCBI Taxonomy" id="3726"/>
    <lineage>
        <taxon>Eukaryota</taxon>
        <taxon>Viridiplantae</taxon>
        <taxon>Streptophyta</taxon>
        <taxon>Embryophyta</taxon>
        <taxon>Tracheophyta</taxon>
        <taxon>Spermatophyta</taxon>
        <taxon>Magnoliopsida</taxon>
        <taxon>eudicotyledons</taxon>
        <taxon>Gunneridae</taxon>
        <taxon>Pentapetalae</taxon>
        <taxon>rosids</taxon>
        <taxon>malvids</taxon>
        <taxon>Brassicales</taxon>
        <taxon>Brassicaceae</taxon>
        <taxon>Brassiceae</taxon>
        <taxon>Raphanus</taxon>
    </lineage>
</organism>
<protein>
    <submittedName>
        <fullName evidence="3">Uncharacterized protein LOC108833016</fullName>
    </submittedName>
</protein>
<reference evidence="2" key="1">
    <citation type="journal article" date="2019" name="Database">
        <title>The radish genome database (RadishGD): an integrated information resource for radish genomics.</title>
        <authorList>
            <person name="Yu H.J."/>
            <person name="Baek S."/>
            <person name="Lee Y.J."/>
            <person name="Cho A."/>
            <person name="Mun J.H."/>
        </authorList>
    </citation>
    <scope>NUCLEOTIDE SEQUENCE [LARGE SCALE GENOMIC DNA]</scope>
    <source>
        <strain evidence="2">cv. WK10039</strain>
    </source>
</reference>
<evidence type="ECO:0000259" key="1">
    <source>
        <dbReference type="PROSITE" id="PS50144"/>
    </source>
</evidence>
<proteinExistence type="predicted"/>
<dbReference type="InterPro" id="IPR008974">
    <property type="entry name" value="TRAF-like"/>
</dbReference>
<dbReference type="InterPro" id="IPR002083">
    <property type="entry name" value="MATH/TRAF_dom"/>
</dbReference>